<dbReference type="Proteomes" id="UP000789524">
    <property type="component" value="Unassembled WGS sequence"/>
</dbReference>
<reference evidence="1" key="1">
    <citation type="submission" date="2021-09" db="EMBL/GenBank/DDBJ databases">
        <authorList>
            <person name="Martin H S."/>
        </authorList>
    </citation>
    <scope>NUCLEOTIDE SEQUENCE</scope>
</reference>
<dbReference type="EMBL" id="CAKASE010000053">
    <property type="protein sequence ID" value="CAG9565116.1"/>
    <property type="molecule type" value="Genomic_DNA"/>
</dbReference>
<organism evidence="1 2">
    <name type="scientific">Danaus chrysippus</name>
    <name type="common">African queen</name>
    <dbReference type="NCBI Taxonomy" id="151541"/>
    <lineage>
        <taxon>Eukaryota</taxon>
        <taxon>Metazoa</taxon>
        <taxon>Ecdysozoa</taxon>
        <taxon>Arthropoda</taxon>
        <taxon>Hexapoda</taxon>
        <taxon>Insecta</taxon>
        <taxon>Pterygota</taxon>
        <taxon>Neoptera</taxon>
        <taxon>Endopterygota</taxon>
        <taxon>Lepidoptera</taxon>
        <taxon>Glossata</taxon>
        <taxon>Ditrysia</taxon>
        <taxon>Papilionoidea</taxon>
        <taxon>Nymphalidae</taxon>
        <taxon>Danainae</taxon>
        <taxon>Danaini</taxon>
        <taxon>Danaina</taxon>
        <taxon>Danaus</taxon>
        <taxon>Anosia</taxon>
    </lineage>
</organism>
<evidence type="ECO:0000313" key="2">
    <source>
        <dbReference type="Proteomes" id="UP000789524"/>
    </source>
</evidence>
<proteinExistence type="predicted"/>
<dbReference type="AlphaFoldDB" id="A0A8J2VTQ0"/>
<evidence type="ECO:0000313" key="1">
    <source>
        <dbReference type="EMBL" id="CAG9565116.1"/>
    </source>
</evidence>
<comment type="caution">
    <text evidence="1">The sequence shown here is derived from an EMBL/GenBank/DDBJ whole genome shotgun (WGS) entry which is preliminary data.</text>
</comment>
<gene>
    <name evidence="1" type="ORF">DCHRY22_LOCUS6022</name>
</gene>
<keyword evidence="2" id="KW-1185">Reference proteome</keyword>
<sequence>MYTTRLPLTPPTNEVSSLFQFDHYSARLPPAWVFACNSRHSLFIQTSVSVSTAESAPYRSSPQESVFSLSLFDLSINQVPWNPSVARSGLHVESPLASWFAAHSFHNNGSVHLNDGLYYTLS</sequence>
<name>A0A8J2VTQ0_9NEOP</name>
<accession>A0A8J2VTQ0</accession>
<protein>
    <submittedName>
        <fullName evidence="1">(African queen) hypothetical protein</fullName>
    </submittedName>
</protein>